<reference evidence="10" key="1">
    <citation type="journal article" date="2018" name="Front. Plant Sci.">
        <title>Patterning the Asteraceae Capitulum: Duplications and Differential Expression of the Flower Symmetry CYC2-Like Genes.</title>
        <authorList>
            <person name="Chen J."/>
            <person name="Shen C.Z."/>
            <person name="Guo Y.P."/>
            <person name="Rao G.Y."/>
        </authorList>
    </citation>
    <scope>NUCLEOTIDE SEQUENCE</scope>
</reference>
<protein>
    <submittedName>
        <fullName evidence="10">Cycloidea-like protein</fullName>
    </submittedName>
</protein>
<dbReference type="GO" id="GO:0003700">
    <property type="term" value="F:DNA-binding transcription factor activity"/>
    <property type="evidence" value="ECO:0007669"/>
    <property type="project" value="InterPro"/>
</dbReference>
<evidence type="ECO:0000313" key="10">
    <source>
        <dbReference type="EMBL" id="AXM05067.1"/>
    </source>
</evidence>
<keyword evidence="6" id="KW-0539">Nucleus</keyword>
<dbReference type="InterPro" id="IPR005333">
    <property type="entry name" value="Transcription_factor_TCP"/>
</dbReference>
<proteinExistence type="predicted"/>
<keyword evidence="3" id="KW-0805">Transcription regulation</keyword>
<keyword evidence="2" id="KW-0217">Developmental protein</keyword>
<feature type="domain" description="TCP" evidence="8">
    <location>
        <begin position="85"/>
        <end position="143"/>
    </location>
</feature>
<evidence type="ECO:0000259" key="8">
    <source>
        <dbReference type="PROSITE" id="PS51369"/>
    </source>
</evidence>
<dbReference type="GO" id="GO:0043565">
    <property type="term" value="F:sequence-specific DNA binding"/>
    <property type="evidence" value="ECO:0007669"/>
    <property type="project" value="TreeGrafter"/>
</dbReference>
<comment type="subcellular location">
    <subcellularLocation>
        <location evidence="1">Nucleus</location>
    </subcellularLocation>
</comment>
<feature type="region of interest" description="Disordered" evidence="7">
    <location>
        <begin position="173"/>
        <end position="220"/>
    </location>
</feature>
<keyword evidence="4" id="KW-0238">DNA-binding</keyword>
<dbReference type="InterPro" id="IPR017887">
    <property type="entry name" value="TF_TCP_subgr"/>
</dbReference>
<evidence type="ECO:0000256" key="6">
    <source>
        <dbReference type="ARBA" id="ARBA00023242"/>
    </source>
</evidence>
<accession>A0A346D3P9</accession>
<evidence type="ECO:0000256" key="2">
    <source>
        <dbReference type="ARBA" id="ARBA00022473"/>
    </source>
</evidence>
<dbReference type="GO" id="GO:0005634">
    <property type="term" value="C:nucleus"/>
    <property type="evidence" value="ECO:0007669"/>
    <property type="project" value="UniProtKB-SubCell"/>
</dbReference>
<feature type="compositionally biased region" description="Basic and acidic residues" evidence="7">
    <location>
        <begin position="202"/>
        <end position="220"/>
    </location>
</feature>
<dbReference type="InterPro" id="IPR017888">
    <property type="entry name" value="CYC/TB1_R_domain"/>
</dbReference>
<dbReference type="AlphaFoldDB" id="A0A346D3P9"/>
<evidence type="ECO:0000256" key="7">
    <source>
        <dbReference type="SAM" id="MobiDB-lite"/>
    </source>
</evidence>
<dbReference type="PANTHER" id="PTHR31072:SF224">
    <property type="entry name" value="TRANSCRIPTION FACTOR TCP1"/>
    <property type="match status" value="1"/>
</dbReference>
<evidence type="ECO:0000256" key="1">
    <source>
        <dbReference type="ARBA" id="ARBA00004123"/>
    </source>
</evidence>
<dbReference type="PROSITE" id="PS51370">
    <property type="entry name" value="R"/>
    <property type="match status" value="1"/>
</dbReference>
<dbReference type="GO" id="GO:2000032">
    <property type="term" value="P:regulation of secondary shoot formation"/>
    <property type="evidence" value="ECO:0007669"/>
    <property type="project" value="TreeGrafter"/>
</dbReference>
<dbReference type="PANTHER" id="PTHR31072">
    <property type="entry name" value="TRANSCRIPTION FACTOR TCP4-RELATED"/>
    <property type="match status" value="1"/>
</dbReference>
<name>A0A346D3P9_9ASTR</name>
<feature type="compositionally biased region" description="Polar residues" evidence="7">
    <location>
        <begin position="190"/>
        <end position="200"/>
    </location>
</feature>
<dbReference type="PROSITE" id="PS51369">
    <property type="entry name" value="TCP"/>
    <property type="match status" value="1"/>
</dbReference>
<evidence type="ECO:0000256" key="4">
    <source>
        <dbReference type="ARBA" id="ARBA00023125"/>
    </source>
</evidence>
<keyword evidence="5" id="KW-0804">Transcription</keyword>
<dbReference type="Pfam" id="PF03634">
    <property type="entry name" value="TCP"/>
    <property type="match status" value="1"/>
</dbReference>
<evidence type="ECO:0000256" key="5">
    <source>
        <dbReference type="ARBA" id="ARBA00023163"/>
    </source>
</evidence>
<feature type="domain" description="R" evidence="9">
    <location>
        <begin position="198"/>
        <end position="215"/>
    </location>
</feature>
<sequence length="301" mass="34536">MFSTNPYSQLASSIHVIPTYNSLLEHENDDIYINYNHHHSNSPGLAEGSLNPFGEKDFVEGLGFEQCEESNHVIRSEVKKEKISMKDHHSKVLTAQGPRDRRVRLSIEVSRKFFFLQDLLGFDKASKTLDWLFTKSKISIDELVERNRLSSSSTVADQSEVVFQKTVKDKGLKKKAAPKSAEDKRKKSTRYNSGSLLTQSRAEARARARERTKEKLNNRKLDNESKSAYCDSFTTNVTLQSCFWSEIESQIDFNDDNRESIMEERISMLYSCQQNLAVLNNSNCLSEFTVAHEQQGDRRTM</sequence>
<dbReference type="EMBL" id="MG593482">
    <property type="protein sequence ID" value="AXM05067.1"/>
    <property type="molecule type" value="Genomic_DNA"/>
</dbReference>
<evidence type="ECO:0000259" key="9">
    <source>
        <dbReference type="PROSITE" id="PS51370"/>
    </source>
</evidence>
<evidence type="ECO:0000256" key="3">
    <source>
        <dbReference type="ARBA" id="ARBA00023015"/>
    </source>
</evidence>
<organism evidence="10">
    <name type="scientific">Achillea acuminata</name>
    <dbReference type="NCBI Taxonomy" id="282716"/>
    <lineage>
        <taxon>Eukaryota</taxon>
        <taxon>Viridiplantae</taxon>
        <taxon>Streptophyta</taxon>
        <taxon>Embryophyta</taxon>
        <taxon>Tracheophyta</taxon>
        <taxon>Spermatophyta</taxon>
        <taxon>Magnoliopsida</taxon>
        <taxon>eudicotyledons</taxon>
        <taxon>Gunneridae</taxon>
        <taxon>Pentapetalae</taxon>
        <taxon>asterids</taxon>
        <taxon>campanulids</taxon>
        <taxon>Asterales</taxon>
        <taxon>Asteraceae</taxon>
        <taxon>Asteroideae</taxon>
        <taxon>Anthemideae</taxon>
        <taxon>Matricariinae</taxon>
        <taxon>Achillea</taxon>
    </lineage>
</organism>